<dbReference type="Gene3D" id="3.30.70.330">
    <property type="match status" value="1"/>
</dbReference>
<evidence type="ECO:0000256" key="8">
    <source>
        <dbReference type="RuleBase" id="RU003934"/>
    </source>
</evidence>
<dbReference type="InterPro" id="IPR013025">
    <property type="entry name" value="Ribosomal_uL23-like"/>
</dbReference>
<dbReference type="HAMAP" id="MF_01369_A">
    <property type="entry name" value="Ribosomal_uL23_A"/>
    <property type="match status" value="1"/>
</dbReference>
<evidence type="ECO:0000313" key="9">
    <source>
        <dbReference type="EMBL" id="AEM39518.1"/>
    </source>
</evidence>
<keyword evidence="2 7" id="KW-0699">rRNA-binding</keyword>
<evidence type="ECO:0000256" key="2">
    <source>
        <dbReference type="ARBA" id="ARBA00022730"/>
    </source>
</evidence>
<dbReference type="EMBL" id="CP002838">
    <property type="protein sequence ID" value="AEM39518.1"/>
    <property type="molecule type" value="Genomic_DNA"/>
</dbReference>
<dbReference type="HAMAP" id="MF_01369_B">
    <property type="entry name" value="Ribosomal_uL23_B"/>
    <property type="match status" value="1"/>
</dbReference>
<evidence type="ECO:0000256" key="3">
    <source>
        <dbReference type="ARBA" id="ARBA00022884"/>
    </source>
</evidence>
<dbReference type="Proteomes" id="UP000001037">
    <property type="component" value="Chromosome"/>
</dbReference>
<reference evidence="9 10" key="1">
    <citation type="journal article" date="2011" name="Stand. Genomic Sci.">
        <title>Complete genome sequence of the hyperthermophilic chemolithoautotroph Pyrolobus fumarii type strain (1A).</title>
        <authorList>
            <person name="Anderson I."/>
            <person name="Goker M."/>
            <person name="Nolan M."/>
            <person name="Lucas S."/>
            <person name="Hammon N."/>
            <person name="Deshpande S."/>
            <person name="Cheng J.F."/>
            <person name="Tapia R."/>
            <person name="Han C."/>
            <person name="Goodwin L."/>
            <person name="Pitluck S."/>
            <person name="Huntemann M."/>
            <person name="Liolios K."/>
            <person name="Ivanova N."/>
            <person name="Pagani I."/>
            <person name="Mavromatis K."/>
            <person name="Ovchinikova G."/>
            <person name="Pati A."/>
            <person name="Chen A."/>
            <person name="Palaniappan K."/>
            <person name="Land M."/>
            <person name="Hauser L."/>
            <person name="Brambilla E.M."/>
            <person name="Huber H."/>
            <person name="Yasawong M."/>
            <person name="Rohde M."/>
            <person name="Spring S."/>
            <person name="Abt B."/>
            <person name="Sikorski J."/>
            <person name="Wirth R."/>
            <person name="Detter J.C."/>
            <person name="Woyke T."/>
            <person name="Bristow J."/>
            <person name="Eisen J.A."/>
            <person name="Markowitz V."/>
            <person name="Hugenholtz P."/>
            <person name="Kyrpides N.C."/>
            <person name="Klenk H.P."/>
            <person name="Lapidus A."/>
        </authorList>
    </citation>
    <scope>NUCLEOTIDE SEQUENCE [LARGE SCALE GENOMIC DNA]</scope>
    <source>
        <strain evidence="10">DSM 11204 / 1A</strain>
    </source>
</reference>
<evidence type="ECO:0000256" key="5">
    <source>
        <dbReference type="ARBA" id="ARBA00023274"/>
    </source>
</evidence>
<dbReference type="RefSeq" id="WP_014027195.1">
    <property type="nucleotide sequence ID" value="NC_015931.1"/>
</dbReference>
<evidence type="ECO:0000256" key="7">
    <source>
        <dbReference type="HAMAP-Rule" id="MF_01369"/>
    </source>
</evidence>
<dbReference type="FunFam" id="3.30.70.330:FF:001084">
    <property type="entry name" value="50S ribosomal protein L23"/>
    <property type="match status" value="1"/>
</dbReference>
<proteinExistence type="inferred from homology"/>
<dbReference type="InterPro" id="IPR001014">
    <property type="entry name" value="Ribosomal_uL23_CS"/>
</dbReference>
<dbReference type="GO" id="GO:0005840">
    <property type="term" value="C:ribosome"/>
    <property type="evidence" value="ECO:0007669"/>
    <property type="project" value="UniProtKB-UniRule"/>
</dbReference>
<dbReference type="eggNOG" id="arCOG04072">
    <property type="taxonomic scope" value="Archaea"/>
</dbReference>
<dbReference type="GO" id="GO:0006412">
    <property type="term" value="P:translation"/>
    <property type="evidence" value="ECO:0007669"/>
    <property type="project" value="UniProtKB-UniRule"/>
</dbReference>
<organism evidence="9 10">
    <name type="scientific">Pyrolobus fumarii (strain DSM 11204 / 1A)</name>
    <dbReference type="NCBI Taxonomy" id="694429"/>
    <lineage>
        <taxon>Archaea</taxon>
        <taxon>Thermoproteota</taxon>
        <taxon>Thermoprotei</taxon>
        <taxon>Desulfurococcales</taxon>
        <taxon>Pyrodictiaceae</taxon>
        <taxon>Pyrolobus</taxon>
    </lineage>
</organism>
<comment type="function">
    <text evidence="7">Binds to 23S rRNA. One of the proteins that surrounds the polypeptide exit tunnel on the outside of the ribosome.</text>
</comment>
<evidence type="ECO:0000256" key="6">
    <source>
        <dbReference type="ARBA" id="ARBA00063905"/>
    </source>
</evidence>
<dbReference type="STRING" id="694429.Pyrfu_1662"/>
<keyword evidence="3 7" id="KW-0694">RNA-binding</keyword>
<evidence type="ECO:0000313" key="10">
    <source>
        <dbReference type="Proteomes" id="UP000001037"/>
    </source>
</evidence>
<dbReference type="PANTHER" id="PTHR11620">
    <property type="entry name" value="60S RIBOSOMAL PROTEIN L23A"/>
    <property type="match status" value="1"/>
</dbReference>
<protein>
    <recommendedName>
        <fullName evidence="7">Large ribosomal subunit protein uL23</fullName>
    </recommendedName>
</protein>
<dbReference type="GO" id="GO:0019843">
    <property type="term" value="F:rRNA binding"/>
    <property type="evidence" value="ECO:0007669"/>
    <property type="project" value="UniProtKB-UniRule"/>
</dbReference>
<sequence length="87" mass="9998">MRDPREIIIRPLQTEKALRLIEQQNTLTFIVRRDATKPEIKRAVEELFGVKVVKVNTLITPRGEKKAYVKLAPEYKATEIAARLGIL</sequence>
<dbReference type="InterPro" id="IPR012677">
    <property type="entry name" value="Nucleotide-bd_a/b_plait_sf"/>
</dbReference>
<evidence type="ECO:0000256" key="4">
    <source>
        <dbReference type="ARBA" id="ARBA00022980"/>
    </source>
</evidence>
<dbReference type="Pfam" id="PF00276">
    <property type="entry name" value="Ribosomal_L23"/>
    <property type="match status" value="1"/>
</dbReference>
<dbReference type="PROSITE" id="PS00050">
    <property type="entry name" value="RIBOSOMAL_L23"/>
    <property type="match status" value="1"/>
</dbReference>
<gene>
    <name evidence="7" type="primary">rpl23</name>
    <name evidence="9" type="ordered locus">Pyrfu_1662</name>
</gene>
<keyword evidence="10" id="KW-1185">Reference proteome</keyword>
<dbReference type="KEGG" id="pfm:Pyrfu_1662"/>
<accession>G0ECE8</accession>
<dbReference type="HOGENOM" id="CLU_037562_4_2_2"/>
<dbReference type="OrthoDB" id="7751at2157"/>
<dbReference type="NCBIfam" id="NF011118">
    <property type="entry name" value="PRK14548.1"/>
    <property type="match status" value="1"/>
</dbReference>
<dbReference type="SUPFAM" id="SSF54189">
    <property type="entry name" value="Ribosomal proteins S24e, L23 and L15e"/>
    <property type="match status" value="1"/>
</dbReference>
<dbReference type="FunCoup" id="G0ECE8">
    <property type="interactions" value="162"/>
</dbReference>
<dbReference type="NCBIfam" id="TIGR03636">
    <property type="entry name" value="uL23_arch"/>
    <property type="match status" value="1"/>
</dbReference>
<name>G0ECE8_PYRF1</name>
<keyword evidence="4 7" id="KW-0689">Ribosomal protein</keyword>
<evidence type="ECO:0000256" key="1">
    <source>
        <dbReference type="ARBA" id="ARBA00006700"/>
    </source>
</evidence>
<keyword evidence="5 7" id="KW-0687">Ribonucleoprotein</keyword>
<comment type="subunit">
    <text evidence="6 7">Part of the 50S ribosomal subunit. Contacts protein L29.</text>
</comment>
<dbReference type="GeneID" id="11138851"/>
<comment type="similarity">
    <text evidence="1 7 8">Belongs to the universal ribosomal protein uL23 family.</text>
</comment>
<dbReference type="InterPro" id="IPR019985">
    <property type="entry name" value="Ribosomal_uL23"/>
</dbReference>
<dbReference type="GO" id="GO:1990904">
    <property type="term" value="C:ribonucleoprotein complex"/>
    <property type="evidence" value="ECO:0007669"/>
    <property type="project" value="UniProtKB-KW"/>
</dbReference>
<dbReference type="AlphaFoldDB" id="G0ECE8"/>
<dbReference type="InterPro" id="IPR012678">
    <property type="entry name" value="Ribosomal_uL23/eL15/eS24_sf"/>
</dbReference>
<dbReference type="GO" id="GO:0003735">
    <property type="term" value="F:structural constituent of ribosome"/>
    <property type="evidence" value="ECO:0007669"/>
    <property type="project" value="UniProtKB-UniRule"/>
</dbReference>
<dbReference type="InParanoid" id="G0ECE8"/>